<feature type="region of interest" description="Disordered" evidence="1">
    <location>
        <begin position="293"/>
        <end position="316"/>
    </location>
</feature>
<sequence>MCERTQEEKDLKNYDCSFKIPRMIDKLTLNNEIVLMRKVVRQARVHVIAKLIREIKKLRASKGDDALKAKCNRKAERKVEVLMVLKKLKPDVVSKFALKNTENAAEKIADPNTEIEERALFRLISSKVLAERVNQFRSKYPDWKEFICEMLDEIGANRKKNSDKPDKIINNKTNLGRTQKVEGSANKFNGIKKSSSKSLEKSHIGSNAVKVPEVDMKSKFNVGWTIKDIEPMKKFISIKTVKEMVKSEDETKEQKKLLSTHDRSMSHRSSWSVSENKKKKGAAEIRKFSELVSEDDEFPVKEETLGEPEGAEAIQVEEEINLEEVEGSLEEVLANLEEVPVNLEEEGDSLEEGVNSAGKEEATKTEGRDEIQ</sequence>
<reference evidence="2" key="1">
    <citation type="submission" date="2013-04" db="EMBL/GenBank/DDBJ databases">
        <authorList>
            <person name="Qu J."/>
            <person name="Murali S.C."/>
            <person name="Bandaranaike D."/>
            <person name="Bellair M."/>
            <person name="Blankenburg K."/>
            <person name="Chao H."/>
            <person name="Dinh H."/>
            <person name="Doddapaneni H."/>
            <person name="Downs B."/>
            <person name="Dugan-Rocha S."/>
            <person name="Elkadiri S."/>
            <person name="Gnanaolivu R.D."/>
            <person name="Hernandez B."/>
            <person name="Javaid M."/>
            <person name="Jayaseelan J.C."/>
            <person name="Lee S."/>
            <person name="Li M."/>
            <person name="Ming W."/>
            <person name="Munidasa M."/>
            <person name="Muniz J."/>
            <person name="Nguyen L."/>
            <person name="Ongeri F."/>
            <person name="Osuji N."/>
            <person name="Pu L.-L."/>
            <person name="Puazo M."/>
            <person name="Qu C."/>
            <person name="Quiroz J."/>
            <person name="Raj R."/>
            <person name="Weissenberger G."/>
            <person name="Xin Y."/>
            <person name="Zou X."/>
            <person name="Han Y."/>
            <person name="Richards S."/>
            <person name="Worley K."/>
            <person name="Muzny D."/>
            <person name="Gibbs R."/>
        </authorList>
    </citation>
    <scope>NUCLEOTIDE SEQUENCE</scope>
    <source>
        <strain evidence="2">Sampled in the wild</strain>
    </source>
</reference>
<dbReference type="GO" id="GO:0005634">
    <property type="term" value="C:nucleus"/>
    <property type="evidence" value="ECO:0007669"/>
    <property type="project" value="TreeGrafter"/>
</dbReference>
<feature type="compositionally biased region" description="Acidic residues" evidence="1">
    <location>
        <begin position="305"/>
        <end position="316"/>
    </location>
</feature>
<proteinExistence type="predicted"/>
<dbReference type="OrthoDB" id="3364872at2759"/>
<reference evidence="2" key="2">
    <citation type="submission" date="2017-10" db="EMBL/GenBank/DDBJ databases">
        <title>Ladona fulva Genome sequencing and assembly.</title>
        <authorList>
            <person name="Murali S."/>
            <person name="Richards S."/>
            <person name="Bandaranaike D."/>
            <person name="Bellair M."/>
            <person name="Blankenburg K."/>
            <person name="Chao H."/>
            <person name="Dinh H."/>
            <person name="Doddapaneni H."/>
            <person name="Dugan-Rocha S."/>
            <person name="Elkadiri S."/>
            <person name="Gnanaolivu R."/>
            <person name="Hernandez B."/>
            <person name="Skinner E."/>
            <person name="Javaid M."/>
            <person name="Lee S."/>
            <person name="Li M."/>
            <person name="Ming W."/>
            <person name="Munidasa M."/>
            <person name="Muniz J."/>
            <person name="Nguyen L."/>
            <person name="Hughes D."/>
            <person name="Osuji N."/>
            <person name="Pu L.-L."/>
            <person name="Puazo M."/>
            <person name="Qu C."/>
            <person name="Quiroz J."/>
            <person name="Raj R."/>
            <person name="Weissenberger G."/>
            <person name="Xin Y."/>
            <person name="Zou X."/>
            <person name="Han Y."/>
            <person name="Worley K."/>
            <person name="Muzny D."/>
            <person name="Gibbs R."/>
        </authorList>
    </citation>
    <scope>NUCLEOTIDE SEQUENCE</scope>
    <source>
        <strain evidence="2">Sampled in the wild</strain>
    </source>
</reference>
<dbReference type="GO" id="GO:0030490">
    <property type="term" value="P:maturation of SSU-rRNA"/>
    <property type="evidence" value="ECO:0007669"/>
    <property type="project" value="TreeGrafter"/>
</dbReference>
<dbReference type="EMBL" id="KZ309123">
    <property type="protein sequence ID" value="KAG8237097.1"/>
    <property type="molecule type" value="Genomic_DNA"/>
</dbReference>
<evidence type="ECO:0008006" key="4">
    <source>
        <dbReference type="Google" id="ProtNLM"/>
    </source>
</evidence>
<evidence type="ECO:0000313" key="3">
    <source>
        <dbReference type="Proteomes" id="UP000792457"/>
    </source>
</evidence>
<evidence type="ECO:0000256" key="1">
    <source>
        <dbReference type="SAM" id="MobiDB-lite"/>
    </source>
</evidence>
<name>A0A8K0P8J0_LADFU</name>
<feature type="region of interest" description="Disordered" evidence="1">
    <location>
        <begin position="341"/>
        <end position="372"/>
    </location>
</feature>
<dbReference type="PANTHER" id="PTHR23325:SF1">
    <property type="entry name" value="SERUM RESPONSE FACTOR-BINDING PROTEIN 1"/>
    <property type="match status" value="1"/>
</dbReference>
<dbReference type="GO" id="GO:0030686">
    <property type="term" value="C:90S preribosome"/>
    <property type="evidence" value="ECO:0007669"/>
    <property type="project" value="TreeGrafter"/>
</dbReference>
<evidence type="ECO:0000313" key="2">
    <source>
        <dbReference type="EMBL" id="KAG8237097.1"/>
    </source>
</evidence>
<protein>
    <recommendedName>
        <fullName evidence="4">Serum response factor-binding protein 1</fullName>
    </recommendedName>
</protein>
<dbReference type="InterPro" id="IPR037393">
    <property type="entry name" value="Bud22/SRFB1"/>
</dbReference>
<dbReference type="AlphaFoldDB" id="A0A8K0P8J0"/>
<feature type="compositionally biased region" description="Basic and acidic residues" evidence="1">
    <location>
        <begin position="248"/>
        <end position="265"/>
    </location>
</feature>
<feature type="compositionally biased region" description="Basic and acidic residues" evidence="1">
    <location>
        <begin position="358"/>
        <end position="372"/>
    </location>
</feature>
<comment type="caution">
    <text evidence="2">The sequence shown here is derived from an EMBL/GenBank/DDBJ whole genome shotgun (WGS) entry which is preliminary data.</text>
</comment>
<dbReference type="Proteomes" id="UP000792457">
    <property type="component" value="Unassembled WGS sequence"/>
</dbReference>
<accession>A0A8K0P8J0</accession>
<organism evidence="2 3">
    <name type="scientific">Ladona fulva</name>
    <name type="common">Scarce chaser dragonfly</name>
    <name type="synonym">Libellula fulva</name>
    <dbReference type="NCBI Taxonomy" id="123851"/>
    <lineage>
        <taxon>Eukaryota</taxon>
        <taxon>Metazoa</taxon>
        <taxon>Ecdysozoa</taxon>
        <taxon>Arthropoda</taxon>
        <taxon>Hexapoda</taxon>
        <taxon>Insecta</taxon>
        <taxon>Pterygota</taxon>
        <taxon>Palaeoptera</taxon>
        <taxon>Odonata</taxon>
        <taxon>Epiprocta</taxon>
        <taxon>Anisoptera</taxon>
        <taxon>Libelluloidea</taxon>
        <taxon>Libellulidae</taxon>
        <taxon>Ladona</taxon>
    </lineage>
</organism>
<dbReference type="PANTHER" id="PTHR23325">
    <property type="entry name" value="SERUM RESPONSE FACTOR-BINDING"/>
    <property type="match status" value="1"/>
</dbReference>
<keyword evidence="3" id="KW-1185">Reference proteome</keyword>
<gene>
    <name evidence="2" type="ORF">J437_LFUL017375</name>
</gene>
<feature type="region of interest" description="Disordered" evidence="1">
    <location>
        <begin position="248"/>
        <end position="277"/>
    </location>
</feature>